<comment type="caution">
    <text evidence="3">The sequence shown here is derived from an EMBL/GenBank/DDBJ whole genome shotgun (WGS) entry which is preliminary data.</text>
</comment>
<feature type="transmembrane region" description="Helical" evidence="2">
    <location>
        <begin position="222"/>
        <end position="245"/>
    </location>
</feature>
<dbReference type="Proteomes" id="UP000309215">
    <property type="component" value="Unassembled WGS sequence"/>
</dbReference>
<evidence type="ECO:0000256" key="1">
    <source>
        <dbReference type="SAM" id="MobiDB-lite"/>
    </source>
</evidence>
<feature type="region of interest" description="Disordered" evidence="1">
    <location>
        <begin position="1"/>
        <end position="26"/>
    </location>
</feature>
<feature type="transmembrane region" description="Helical" evidence="2">
    <location>
        <begin position="334"/>
        <end position="356"/>
    </location>
</feature>
<name>A0A4U1J3B6_9BACT</name>
<dbReference type="PANTHER" id="PTHR43044">
    <property type="match status" value="1"/>
</dbReference>
<dbReference type="RefSeq" id="WP_136932713.1">
    <property type="nucleotide sequence ID" value="NZ_SSMQ01000039.1"/>
</dbReference>
<dbReference type="EMBL" id="SSMQ01000039">
    <property type="protein sequence ID" value="TKD01515.1"/>
    <property type="molecule type" value="Genomic_DNA"/>
</dbReference>
<protein>
    <recommendedName>
        <fullName evidence="5">Quinol:cytochrome C oxidoreductase</fullName>
    </recommendedName>
</protein>
<keyword evidence="2" id="KW-0472">Membrane</keyword>
<evidence type="ECO:0000313" key="3">
    <source>
        <dbReference type="EMBL" id="TKD01515.1"/>
    </source>
</evidence>
<proteinExistence type="predicted"/>
<feature type="transmembrane region" description="Helical" evidence="2">
    <location>
        <begin position="101"/>
        <end position="120"/>
    </location>
</feature>
<keyword evidence="2" id="KW-0812">Transmembrane</keyword>
<feature type="compositionally biased region" description="Basic and acidic residues" evidence="1">
    <location>
        <begin position="13"/>
        <end position="26"/>
    </location>
</feature>
<reference evidence="3 4" key="1">
    <citation type="submission" date="2019-04" db="EMBL/GenBank/DDBJ databases">
        <authorList>
            <person name="Li Y."/>
            <person name="Wang J."/>
        </authorList>
    </citation>
    <scope>NUCLEOTIDE SEQUENCE [LARGE SCALE GENOMIC DNA]</scope>
    <source>
        <strain evidence="3 4">DSM 14668</strain>
    </source>
</reference>
<feature type="transmembrane region" description="Helical" evidence="2">
    <location>
        <begin position="60"/>
        <end position="81"/>
    </location>
</feature>
<feature type="transmembrane region" description="Helical" evidence="2">
    <location>
        <begin position="33"/>
        <end position="54"/>
    </location>
</feature>
<feature type="transmembrane region" description="Helical" evidence="2">
    <location>
        <begin position="189"/>
        <end position="210"/>
    </location>
</feature>
<dbReference type="PANTHER" id="PTHR43044:SF1">
    <property type="entry name" value="QUINOL:CYTOCHROME C OXIDOREDUCTASE QUINONE-BINDING SUBUNIT 2"/>
    <property type="match status" value="1"/>
</dbReference>
<evidence type="ECO:0000313" key="4">
    <source>
        <dbReference type="Proteomes" id="UP000309215"/>
    </source>
</evidence>
<evidence type="ECO:0000256" key="2">
    <source>
        <dbReference type="SAM" id="Phobius"/>
    </source>
</evidence>
<feature type="transmembrane region" description="Helical" evidence="2">
    <location>
        <begin position="150"/>
        <end position="168"/>
    </location>
</feature>
<accession>A0A4U1J3B6</accession>
<sequence>MSQAAAMTAGRATGEKSKSDDARKLPKDVGDTLTKAGMGLAVVGVVAAGAGYAMDPKRFAASYLVGFLYVATVALGGLFFVLVQHLARAGWSVAARRQMEWLAGLLPAVAVLSIPIFVWAHDLYHHWMGPQAATDPILQKKAGYLNPSFFYGRSAFYVLVWVGLGLYFTRTSRAQDESGDTKLTEKMQAASAPAMILFALTTTFAAFDWVMSLDPHWYSTIFGVYVFAGCATSSLSVLALITVQLQQRGYFRKISTIEHRHDIGKLLFGFIVFFAYIGFSQFLLIWYADIPEETIWYHHRWDDAGWAKVSLAILFGHFVIPFLLLLSRHVKRNALGLSVGAVIMLVMHYVDLYWLVMPTFDHHFHFSVVDICGLLGPLGIVAFLLARQAAKGPLYPLRDPRLAETVKVDNP</sequence>
<feature type="transmembrane region" description="Helical" evidence="2">
    <location>
        <begin position="307"/>
        <end position="327"/>
    </location>
</feature>
<keyword evidence="2" id="KW-1133">Transmembrane helix</keyword>
<dbReference type="AlphaFoldDB" id="A0A4U1J3B6"/>
<feature type="transmembrane region" description="Helical" evidence="2">
    <location>
        <begin position="266"/>
        <end position="287"/>
    </location>
</feature>
<organism evidence="3 4">
    <name type="scientific">Polyangium fumosum</name>
    <dbReference type="NCBI Taxonomy" id="889272"/>
    <lineage>
        <taxon>Bacteria</taxon>
        <taxon>Pseudomonadati</taxon>
        <taxon>Myxococcota</taxon>
        <taxon>Polyangia</taxon>
        <taxon>Polyangiales</taxon>
        <taxon>Polyangiaceae</taxon>
        <taxon>Polyangium</taxon>
    </lineage>
</organism>
<gene>
    <name evidence="3" type="ORF">E8A74_30940</name>
</gene>
<keyword evidence="4" id="KW-1185">Reference proteome</keyword>
<dbReference type="OrthoDB" id="140980at2"/>
<feature type="transmembrane region" description="Helical" evidence="2">
    <location>
        <begin position="362"/>
        <end position="386"/>
    </location>
</feature>
<evidence type="ECO:0008006" key="5">
    <source>
        <dbReference type="Google" id="ProtNLM"/>
    </source>
</evidence>